<keyword evidence="4" id="KW-0413">Isomerase</keyword>
<protein>
    <recommendedName>
        <fullName evidence="4">Pseudouridine synthase</fullName>
        <ecNumber evidence="4">5.4.99.-</ecNumber>
    </recommendedName>
</protein>
<accession>A0A0C2VRZ3</accession>
<dbReference type="Pfam" id="PF00849">
    <property type="entry name" value="PseudoU_synth_2"/>
    <property type="match status" value="1"/>
</dbReference>
<evidence type="ECO:0000256" key="4">
    <source>
        <dbReference type="RuleBase" id="RU362028"/>
    </source>
</evidence>
<dbReference type="InterPro" id="IPR006145">
    <property type="entry name" value="PsdUridine_synth_RsuA/RluA"/>
</dbReference>
<evidence type="ECO:0000256" key="1">
    <source>
        <dbReference type="ARBA" id="ARBA00000073"/>
    </source>
</evidence>
<dbReference type="PATRIC" id="fig|889306.3.peg.1896"/>
<dbReference type="EC" id="5.4.99.-" evidence="4"/>
<evidence type="ECO:0000259" key="5">
    <source>
        <dbReference type="Pfam" id="PF00849"/>
    </source>
</evidence>
<dbReference type="EMBL" id="JXRP01000016">
    <property type="protein sequence ID" value="KIL46763.1"/>
    <property type="molecule type" value="Genomic_DNA"/>
</dbReference>
<dbReference type="AlphaFoldDB" id="A0A0C2VRZ3"/>
<dbReference type="NCBIfam" id="TIGR00005">
    <property type="entry name" value="rluA_subfam"/>
    <property type="match status" value="1"/>
</dbReference>
<evidence type="ECO:0000313" key="7">
    <source>
        <dbReference type="Proteomes" id="UP000031938"/>
    </source>
</evidence>
<dbReference type="PROSITE" id="PS01129">
    <property type="entry name" value="PSI_RLU"/>
    <property type="match status" value="1"/>
</dbReference>
<dbReference type="Proteomes" id="UP000031938">
    <property type="component" value="Unassembled WGS sequence"/>
</dbReference>
<evidence type="ECO:0000256" key="3">
    <source>
        <dbReference type="PIRSR" id="PIRSR606225-1"/>
    </source>
</evidence>
<dbReference type="GO" id="GO:0140098">
    <property type="term" value="F:catalytic activity, acting on RNA"/>
    <property type="evidence" value="ECO:0007669"/>
    <property type="project" value="UniProtKB-ARBA"/>
</dbReference>
<dbReference type="PANTHER" id="PTHR21600:SF71">
    <property type="entry name" value="PSEUDOURIDINE SYNTHASE"/>
    <property type="match status" value="1"/>
</dbReference>
<dbReference type="OrthoDB" id="9807829at2"/>
<evidence type="ECO:0000313" key="6">
    <source>
        <dbReference type="EMBL" id="KIL46763.1"/>
    </source>
</evidence>
<comment type="similarity">
    <text evidence="2 4">Belongs to the pseudouridine synthase RluA family.</text>
</comment>
<dbReference type="SUPFAM" id="SSF55120">
    <property type="entry name" value="Pseudouridine synthase"/>
    <property type="match status" value="1"/>
</dbReference>
<name>A0A0C2VRZ3_9BACL</name>
<dbReference type="PANTHER" id="PTHR21600">
    <property type="entry name" value="MITOCHONDRIAL RNA PSEUDOURIDINE SYNTHASE"/>
    <property type="match status" value="1"/>
</dbReference>
<organism evidence="6 7">
    <name type="scientific">Jeotgalibacillus soli</name>
    <dbReference type="NCBI Taxonomy" id="889306"/>
    <lineage>
        <taxon>Bacteria</taxon>
        <taxon>Bacillati</taxon>
        <taxon>Bacillota</taxon>
        <taxon>Bacilli</taxon>
        <taxon>Bacillales</taxon>
        <taxon>Caryophanaceae</taxon>
        <taxon>Jeotgalibacillus</taxon>
    </lineage>
</organism>
<dbReference type="InterPro" id="IPR006225">
    <property type="entry name" value="PsdUridine_synth_RluC/D"/>
</dbReference>
<evidence type="ECO:0000256" key="2">
    <source>
        <dbReference type="ARBA" id="ARBA00010876"/>
    </source>
</evidence>
<sequence>MQKHSSTYTITITTQLDGTTIEQALKDHWRFSKKTIHQWRMEKAITLNEEPIPWKTELKEEDILSITLSDELPTYLASDLQINPLYEDQHLLIVNKPAGMDTHPNDSLNDSTLVNGVVDYLLKKGHSGYAQPIHRLDRDTSGAILFAKHSAIKPLLDRMLEQRLIKRTYWAFVEGNVKMASGTIDKPIGNDRHHATRKRVSPTGQKAITHYKKISYKESLQATWLELHLDTGRTHQIRVHLAHLGYPLIGDALYGGKKLSGFSYQALHAVKLTFQHPLTGVTVTAQAPELQQPPRFL</sequence>
<dbReference type="InterPro" id="IPR020103">
    <property type="entry name" value="PsdUridine_synth_cat_dom_sf"/>
</dbReference>
<dbReference type="STRING" id="889306.KP78_18810"/>
<dbReference type="RefSeq" id="WP_052474724.1">
    <property type="nucleotide sequence ID" value="NZ_JXRP01000016.1"/>
</dbReference>
<dbReference type="InterPro" id="IPR050188">
    <property type="entry name" value="RluA_PseudoU_synthase"/>
</dbReference>
<dbReference type="Gene3D" id="3.30.2350.10">
    <property type="entry name" value="Pseudouridine synthase"/>
    <property type="match status" value="1"/>
</dbReference>
<dbReference type="GO" id="GO:0003723">
    <property type="term" value="F:RNA binding"/>
    <property type="evidence" value="ECO:0007669"/>
    <property type="project" value="InterPro"/>
</dbReference>
<comment type="catalytic activity">
    <reaction evidence="1 4">
        <text>a uridine in RNA = a pseudouridine in RNA</text>
        <dbReference type="Rhea" id="RHEA:48348"/>
        <dbReference type="Rhea" id="RHEA-COMP:12068"/>
        <dbReference type="Rhea" id="RHEA-COMP:12069"/>
        <dbReference type="ChEBI" id="CHEBI:65314"/>
        <dbReference type="ChEBI" id="CHEBI:65315"/>
    </reaction>
</comment>
<dbReference type="GO" id="GO:0000455">
    <property type="term" value="P:enzyme-directed rRNA pseudouridine synthesis"/>
    <property type="evidence" value="ECO:0007669"/>
    <property type="project" value="TreeGrafter"/>
</dbReference>
<feature type="active site" evidence="3">
    <location>
        <position position="137"/>
    </location>
</feature>
<reference evidence="6 7" key="1">
    <citation type="submission" date="2015-01" db="EMBL/GenBank/DDBJ databases">
        <title>Genome sequencing of Jeotgalibacillus soli.</title>
        <authorList>
            <person name="Goh K.M."/>
            <person name="Chan K.-G."/>
            <person name="Yaakop A.S."/>
            <person name="Ee R."/>
            <person name="Gan H.M."/>
            <person name="Chan C.S."/>
        </authorList>
    </citation>
    <scope>NUCLEOTIDE SEQUENCE [LARGE SCALE GENOMIC DNA]</scope>
    <source>
        <strain evidence="6 7">P9</strain>
    </source>
</reference>
<comment type="function">
    <text evidence="4">Responsible for synthesis of pseudouridine from uracil.</text>
</comment>
<gene>
    <name evidence="6" type="ORF">KP78_18810</name>
</gene>
<keyword evidence="7" id="KW-1185">Reference proteome</keyword>
<comment type="caution">
    <text evidence="6">The sequence shown here is derived from an EMBL/GenBank/DDBJ whole genome shotgun (WGS) entry which is preliminary data.</text>
</comment>
<dbReference type="InterPro" id="IPR006224">
    <property type="entry name" value="PsdUridine_synth_RluA-like_CS"/>
</dbReference>
<feature type="domain" description="Pseudouridine synthase RsuA/RluA-like" evidence="5">
    <location>
        <begin position="90"/>
        <end position="243"/>
    </location>
</feature>
<proteinExistence type="inferred from homology"/>
<dbReference type="GO" id="GO:0009982">
    <property type="term" value="F:pseudouridine synthase activity"/>
    <property type="evidence" value="ECO:0007669"/>
    <property type="project" value="InterPro"/>
</dbReference>
<dbReference type="CDD" id="cd02869">
    <property type="entry name" value="PseudoU_synth_RluA_like"/>
    <property type="match status" value="1"/>
</dbReference>